<feature type="non-terminal residue" evidence="1">
    <location>
        <position position="1"/>
    </location>
</feature>
<name>A0A9N9EHS5_9GLOM</name>
<gene>
    <name evidence="1" type="ORF">RFULGI_LOCUS9277</name>
</gene>
<evidence type="ECO:0000313" key="1">
    <source>
        <dbReference type="EMBL" id="CAG8672289.1"/>
    </source>
</evidence>
<dbReference type="Proteomes" id="UP000789396">
    <property type="component" value="Unassembled WGS sequence"/>
</dbReference>
<comment type="caution">
    <text evidence="1">The sequence shown here is derived from an EMBL/GenBank/DDBJ whole genome shotgun (WGS) entry which is preliminary data.</text>
</comment>
<proteinExistence type="predicted"/>
<protein>
    <submittedName>
        <fullName evidence="1">11271_t:CDS:1</fullName>
    </submittedName>
</protein>
<sequence>AGQVLKAFYKHSQPDHSPQYFRAYFPLSELAKPFSFQFTPTEEVEKKADGK</sequence>
<organism evidence="1 2">
    <name type="scientific">Racocetra fulgida</name>
    <dbReference type="NCBI Taxonomy" id="60492"/>
    <lineage>
        <taxon>Eukaryota</taxon>
        <taxon>Fungi</taxon>
        <taxon>Fungi incertae sedis</taxon>
        <taxon>Mucoromycota</taxon>
        <taxon>Glomeromycotina</taxon>
        <taxon>Glomeromycetes</taxon>
        <taxon>Diversisporales</taxon>
        <taxon>Gigasporaceae</taxon>
        <taxon>Racocetra</taxon>
    </lineage>
</organism>
<evidence type="ECO:0000313" key="2">
    <source>
        <dbReference type="Proteomes" id="UP000789396"/>
    </source>
</evidence>
<keyword evidence="2" id="KW-1185">Reference proteome</keyword>
<reference evidence="1" key="1">
    <citation type="submission" date="2021-06" db="EMBL/GenBank/DDBJ databases">
        <authorList>
            <person name="Kallberg Y."/>
            <person name="Tangrot J."/>
            <person name="Rosling A."/>
        </authorList>
    </citation>
    <scope>NUCLEOTIDE SEQUENCE</scope>
    <source>
        <strain evidence="1">IN212</strain>
    </source>
</reference>
<dbReference type="AlphaFoldDB" id="A0A9N9EHS5"/>
<dbReference type="EMBL" id="CAJVPZ010016290">
    <property type="protein sequence ID" value="CAG8672289.1"/>
    <property type="molecule type" value="Genomic_DNA"/>
</dbReference>
<accession>A0A9N9EHS5</accession>